<feature type="transmembrane region" description="Helical" evidence="1">
    <location>
        <begin position="322"/>
        <end position="341"/>
    </location>
</feature>
<dbReference type="EMBL" id="JACQCR010000053">
    <property type="protein sequence ID" value="MBI3631137.1"/>
    <property type="molecule type" value="Genomic_DNA"/>
</dbReference>
<feature type="transmembrane region" description="Helical" evidence="1">
    <location>
        <begin position="393"/>
        <end position="415"/>
    </location>
</feature>
<evidence type="ECO:0000313" key="2">
    <source>
        <dbReference type="EMBL" id="MBI3631137.1"/>
    </source>
</evidence>
<feature type="transmembrane region" description="Helical" evidence="1">
    <location>
        <begin position="255"/>
        <end position="272"/>
    </location>
</feature>
<feature type="transmembrane region" description="Helical" evidence="1">
    <location>
        <begin position="231"/>
        <end position="248"/>
    </location>
</feature>
<feature type="transmembrane region" description="Helical" evidence="1">
    <location>
        <begin position="427"/>
        <end position="445"/>
    </location>
</feature>
<comment type="caution">
    <text evidence="2">The sequence shown here is derived from an EMBL/GenBank/DDBJ whole genome shotgun (WGS) entry which is preliminary data.</text>
</comment>
<gene>
    <name evidence="2" type="ORF">HY221_02265</name>
</gene>
<reference evidence="2" key="1">
    <citation type="submission" date="2020-07" db="EMBL/GenBank/DDBJ databases">
        <title>Huge and variable diversity of episymbiotic CPR bacteria and DPANN archaea in groundwater ecosystems.</title>
        <authorList>
            <person name="He C.Y."/>
            <person name="Keren R."/>
            <person name="Whittaker M."/>
            <person name="Farag I.F."/>
            <person name="Doudna J."/>
            <person name="Cate J.H.D."/>
            <person name="Banfield J.F."/>
        </authorList>
    </citation>
    <scope>NUCLEOTIDE SEQUENCE</scope>
    <source>
        <strain evidence="2">NC_groundwater_973_Pr1_S-0.2um_54_13</strain>
    </source>
</reference>
<evidence type="ECO:0000313" key="3">
    <source>
        <dbReference type="Proteomes" id="UP000753196"/>
    </source>
</evidence>
<feature type="transmembrane region" description="Helical" evidence="1">
    <location>
        <begin position="20"/>
        <end position="40"/>
    </location>
</feature>
<organism evidence="2 3">
    <name type="scientific">Candidatus Sungiibacteriota bacterium</name>
    <dbReference type="NCBI Taxonomy" id="2750080"/>
    <lineage>
        <taxon>Bacteria</taxon>
        <taxon>Candidatus Sungiibacteriota</taxon>
    </lineage>
</organism>
<feature type="transmembrane region" description="Helical" evidence="1">
    <location>
        <begin position="523"/>
        <end position="543"/>
    </location>
</feature>
<feature type="transmembrane region" description="Helical" evidence="1">
    <location>
        <begin position="145"/>
        <end position="168"/>
    </location>
</feature>
<feature type="transmembrane region" description="Helical" evidence="1">
    <location>
        <begin position="189"/>
        <end position="211"/>
    </location>
</feature>
<feature type="transmembrane region" description="Helical" evidence="1">
    <location>
        <begin position="457"/>
        <end position="478"/>
    </location>
</feature>
<dbReference type="AlphaFoldDB" id="A0A932VPR1"/>
<feature type="transmembrane region" description="Helical" evidence="1">
    <location>
        <begin position="361"/>
        <end position="381"/>
    </location>
</feature>
<accession>A0A932VPR1</accession>
<sequence length="598" mass="65959">MHHHILHPINWVLALFPEKYLFHALTLKAFLEVSFVGYFAFRIFSLYQQETWAALMLAVVAQLGGFTWFTLTTFIGSHLLLASLIAIYLIVTYESRRRVVTFVLLSLCFFDILMMGHIGYIFAFGIPIIVAFAAKTWPGCVLRPWTGLTPVFITAGFIGVVLASPRLWAVLHGLLYEQLAVSNMWLPSLMGNTGYFVLTGFIPEVMGIHLGDSAAISQVLGIGGRHTQFHNLLYFGVISVIFIYLSLLGALGTRVFTLAILTLFVAITPLYLIQPVSDIFNVLLFPAIHDIIPRTLTAFLILATLVLALRESANDRAKPSEAVMRWFTLVIGLIVAMSLTMGVKVLHENMGVLGPEKWSTIFIGARLALLAVLAISAWIVWKLRFDVDTTRKLSNVAAVVFLIAALVGAAVAFKLRLFSEQWLVLRGFIYTLGAAIWSLVILAFARSSSGENDKTTLYYRLAVAGVVGAAIMILLPLPEMSGQRSIGGNVLAAMMGTLKFILLAFVAIEMVIRWTSGHISRTLFLALITLFTIGDLLFFNKVYSHVGASPFVSAQSIYSPRTVPGTEADLTAWRKSDSLPNLLANPQMHRENGAVQGW</sequence>
<feature type="transmembrane region" description="Helical" evidence="1">
    <location>
        <begin position="490"/>
        <end position="511"/>
    </location>
</feature>
<protein>
    <submittedName>
        <fullName evidence="2">Uncharacterized protein</fullName>
    </submittedName>
</protein>
<feature type="transmembrane region" description="Helical" evidence="1">
    <location>
        <begin position="292"/>
        <end position="310"/>
    </location>
</feature>
<evidence type="ECO:0000256" key="1">
    <source>
        <dbReference type="SAM" id="Phobius"/>
    </source>
</evidence>
<feature type="non-terminal residue" evidence="2">
    <location>
        <position position="598"/>
    </location>
</feature>
<feature type="transmembrane region" description="Helical" evidence="1">
    <location>
        <begin position="52"/>
        <end position="69"/>
    </location>
</feature>
<feature type="transmembrane region" description="Helical" evidence="1">
    <location>
        <begin position="100"/>
        <end position="133"/>
    </location>
</feature>
<keyword evidence="1" id="KW-1133">Transmembrane helix</keyword>
<feature type="transmembrane region" description="Helical" evidence="1">
    <location>
        <begin position="75"/>
        <end position="93"/>
    </location>
</feature>
<proteinExistence type="predicted"/>
<name>A0A932VPR1_9BACT</name>
<keyword evidence="1" id="KW-0472">Membrane</keyword>
<keyword evidence="1" id="KW-0812">Transmembrane</keyword>
<dbReference type="Proteomes" id="UP000753196">
    <property type="component" value="Unassembled WGS sequence"/>
</dbReference>